<comment type="caution">
    <text evidence="8">The sequence shown here is derived from an EMBL/GenBank/DDBJ whole genome shotgun (WGS) entry which is preliminary data.</text>
</comment>
<dbReference type="InterPro" id="IPR027391">
    <property type="entry name" value="Nol1_Nop2_Fmu_2"/>
</dbReference>
<protein>
    <submittedName>
        <fullName evidence="8">SAM-dependent methlyltransferase</fullName>
    </submittedName>
</protein>
<comment type="similarity">
    <text evidence="6">Belongs to the class I-like SAM-binding methyltransferase superfamily. RsmB/NOP family.</text>
</comment>
<evidence type="ECO:0000256" key="4">
    <source>
        <dbReference type="ARBA" id="ARBA00022691"/>
    </source>
</evidence>
<proteinExistence type="inferred from homology"/>
<feature type="binding site" evidence="6">
    <location>
        <position position="179"/>
    </location>
    <ligand>
        <name>S-adenosyl-L-methionine</name>
        <dbReference type="ChEBI" id="CHEBI:59789"/>
    </ligand>
</feature>
<evidence type="ECO:0000256" key="1">
    <source>
        <dbReference type="ARBA" id="ARBA00022490"/>
    </source>
</evidence>
<feature type="active site" description="Nucleophile" evidence="6">
    <location>
        <position position="232"/>
    </location>
</feature>
<keyword evidence="5 6" id="KW-0694">RNA-binding</keyword>
<feature type="binding site" evidence="6">
    <location>
        <position position="135"/>
    </location>
    <ligand>
        <name>S-adenosyl-L-methionine</name>
        <dbReference type="ChEBI" id="CHEBI:59789"/>
    </ligand>
</feature>
<dbReference type="OrthoDB" id="9810297at2"/>
<dbReference type="PANTHER" id="PTHR22807:SF30">
    <property type="entry name" value="28S RRNA (CYTOSINE(4447)-C(5))-METHYLTRANSFERASE-RELATED"/>
    <property type="match status" value="1"/>
</dbReference>
<dbReference type="AlphaFoldDB" id="A0A0A2EX69"/>
<gene>
    <name evidence="8" type="ORF">HR08_10785</name>
</gene>
<dbReference type="Pfam" id="PF17125">
    <property type="entry name" value="Methyltr_RsmF_N"/>
    <property type="match status" value="1"/>
</dbReference>
<evidence type="ECO:0000256" key="2">
    <source>
        <dbReference type="ARBA" id="ARBA00022603"/>
    </source>
</evidence>
<feature type="binding site" evidence="6">
    <location>
        <position position="162"/>
    </location>
    <ligand>
        <name>S-adenosyl-L-methionine</name>
        <dbReference type="ChEBI" id="CHEBI:59789"/>
    </ligand>
</feature>
<feature type="domain" description="SAM-dependent MTase RsmB/NOP-type" evidence="7">
    <location>
        <begin position="19"/>
        <end position="296"/>
    </location>
</feature>
<dbReference type="Gene3D" id="3.30.70.1170">
    <property type="entry name" value="Sun protein, domain 3"/>
    <property type="match status" value="1"/>
</dbReference>
<dbReference type="Pfam" id="PF01189">
    <property type="entry name" value="Methyltr_RsmB-F"/>
    <property type="match status" value="1"/>
</dbReference>
<evidence type="ECO:0000256" key="5">
    <source>
        <dbReference type="ARBA" id="ARBA00022884"/>
    </source>
</evidence>
<dbReference type="GO" id="GO:0003723">
    <property type="term" value="F:RNA binding"/>
    <property type="evidence" value="ECO:0007669"/>
    <property type="project" value="UniProtKB-UniRule"/>
</dbReference>
<dbReference type="PRINTS" id="PR02008">
    <property type="entry name" value="RCMTFAMILY"/>
</dbReference>
<evidence type="ECO:0000259" key="7">
    <source>
        <dbReference type="PROSITE" id="PS51686"/>
    </source>
</evidence>
<keyword evidence="1" id="KW-0963">Cytoplasm</keyword>
<dbReference type="GO" id="GO:0008173">
    <property type="term" value="F:RNA methyltransferase activity"/>
    <property type="evidence" value="ECO:0007669"/>
    <property type="project" value="InterPro"/>
</dbReference>
<dbReference type="GO" id="GO:0001510">
    <property type="term" value="P:RNA methylation"/>
    <property type="evidence" value="ECO:0007669"/>
    <property type="project" value="InterPro"/>
</dbReference>
<dbReference type="PANTHER" id="PTHR22807">
    <property type="entry name" value="NOP2 YEAST -RELATED NOL1/NOP2/FMU SUN DOMAIN-CONTAINING"/>
    <property type="match status" value="1"/>
</dbReference>
<keyword evidence="4 6" id="KW-0949">S-adenosyl-L-methionine</keyword>
<dbReference type="eggNOG" id="COG3270">
    <property type="taxonomic scope" value="Bacteria"/>
</dbReference>
<dbReference type="Gene3D" id="2.30.130.60">
    <property type="match status" value="1"/>
</dbReference>
<dbReference type="Gene3D" id="3.40.50.150">
    <property type="entry name" value="Vaccinia Virus protein VP39"/>
    <property type="match status" value="1"/>
</dbReference>
<accession>A0A0A2EX69</accession>
<dbReference type="EMBL" id="JRAI01000086">
    <property type="protein sequence ID" value="KGN83533.1"/>
    <property type="molecule type" value="Genomic_DNA"/>
</dbReference>
<evidence type="ECO:0000313" key="8">
    <source>
        <dbReference type="EMBL" id="KGN83533.1"/>
    </source>
</evidence>
<sequence>MTPLPQDFVSAMRPLLGSEAEAFFAALDSPAPVSVRRNPNKLGIGTTVMDLPTNKPVPWCPLGTYLAERPSFTNDPVFHAGGYYVQEASSMFLWQLKPLLGESPVRALDLCASPGGKSTLLTNILPEGSVLVSNEVIHHRANILAENMIKWGYPAGIVTEADPDKLKSVGETFDFILVDAPCSGEGMFRKDEAARSEWSLQNVELCARRQQRILSAAWEMLQPGGLLAYSTCTFNTLENEDNLAFLIDTFGAEPVALDVLPEWQIAPQLKGEAPAYRFFPHKVVGEGFFFCLVRKPEGEPVRHKHPKSKGKKNVEKHIPHGIKCFVHAPEKYEWQWMGDEYVHALTPNVLEIVECLKANGIRLHTAGITVGMQKGKDLVPAPALALSTEMDDHSFFDMEFSRDEALTYLARQSVTTMPDLPLGFVLATFRRRPLGFLKNLGTRANNLYPQDWRIRNLETSEDCMAAKD</sequence>
<evidence type="ECO:0000256" key="3">
    <source>
        <dbReference type="ARBA" id="ARBA00022679"/>
    </source>
</evidence>
<evidence type="ECO:0000313" key="9">
    <source>
        <dbReference type="Proteomes" id="UP000030130"/>
    </source>
</evidence>
<dbReference type="RefSeq" id="WP_039422396.1">
    <property type="nucleotide sequence ID" value="NZ_JRAI01000086.1"/>
</dbReference>
<dbReference type="CDD" id="cd02440">
    <property type="entry name" value="AdoMet_MTases"/>
    <property type="match status" value="1"/>
</dbReference>
<keyword evidence="2 6" id="KW-0489">Methyltransferase</keyword>
<dbReference type="InterPro" id="IPR001678">
    <property type="entry name" value="MeTrfase_RsmB-F_NOP2_dom"/>
</dbReference>
<reference evidence="8 9" key="1">
    <citation type="submission" date="2014-08" db="EMBL/GenBank/DDBJ databases">
        <title>Porphyromonas gulae strain:COT-052_OH1451 Genome sequencing.</title>
        <authorList>
            <person name="Wallis C."/>
            <person name="Deusch O."/>
            <person name="O'Flynn C."/>
            <person name="Davis I."/>
            <person name="Jospin G."/>
            <person name="Darling A.E."/>
            <person name="Coil D.A."/>
            <person name="Alexiev A."/>
            <person name="Horsfall A."/>
            <person name="Kirkwood N."/>
            <person name="Harris S."/>
            <person name="Eisen J.A."/>
        </authorList>
    </citation>
    <scope>NUCLEOTIDE SEQUENCE [LARGE SCALE GENOMIC DNA]</scope>
    <source>
        <strain evidence="9">COT-052 OH1451</strain>
    </source>
</reference>
<dbReference type="Pfam" id="PF13636">
    <property type="entry name" value="Methyltranf_PUA"/>
    <property type="match status" value="1"/>
</dbReference>
<evidence type="ECO:0000256" key="6">
    <source>
        <dbReference type="PROSITE-ProRule" id="PRU01023"/>
    </source>
</evidence>
<dbReference type="Proteomes" id="UP000030130">
    <property type="component" value="Unassembled WGS sequence"/>
</dbReference>
<comment type="caution">
    <text evidence="6">Lacks conserved residue(s) required for the propagation of feature annotation.</text>
</comment>
<keyword evidence="3 6" id="KW-0808">Transferase</keyword>
<dbReference type="PROSITE" id="PS51686">
    <property type="entry name" value="SAM_MT_RSMB_NOP"/>
    <property type="match status" value="1"/>
</dbReference>
<dbReference type="InterPro" id="IPR049560">
    <property type="entry name" value="MeTrfase_RsmB-F_NOP2_cat"/>
</dbReference>
<dbReference type="InterPro" id="IPR023267">
    <property type="entry name" value="RCMT"/>
</dbReference>
<organism evidence="8 9">
    <name type="scientific">Porphyromonas gulae</name>
    <dbReference type="NCBI Taxonomy" id="111105"/>
    <lineage>
        <taxon>Bacteria</taxon>
        <taxon>Pseudomonadati</taxon>
        <taxon>Bacteroidota</taxon>
        <taxon>Bacteroidia</taxon>
        <taxon>Bacteroidales</taxon>
        <taxon>Porphyromonadaceae</taxon>
        <taxon>Porphyromonas</taxon>
    </lineage>
</organism>
<dbReference type="InterPro" id="IPR029063">
    <property type="entry name" value="SAM-dependent_MTases_sf"/>
</dbReference>
<dbReference type="eggNOG" id="COG0144">
    <property type="taxonomic scope" value="Bacteria"/>
</dbReference>
<name>A0A0A2EX69_9PORP</name>
<dbReference type="STRING" id="111105.HR09_02805"/>
<dbReference type="SUPFAM" id="SSF53335">
    <property type="entry name" value="S-adenosyl-L-methionine-dependent methyltransferases"/>
    <property type="match status" value="1"/>
</dbReference>
<dbReference type="InterPro" id="IPR031341">
    <property type="entry name" value="Methyltr_RsmF_N"/>
</dbReference>